<accession>A0AAD2A7Q7</accession>
<keyword evidence="3" id="KW-1185">Reference proteome</keyword>
<evidence type="ECO:0000256" key="1">
    <source>
        <dbReference type="SAM" id="MobiDB-lite"/>
    </source>
</evidence>
<feature type="compositionally biased region" description="Acidic residues" evidence="1">
    <location>
        <begin position="7"/>
        <end position="24"/>
    </location>
</feature>
<evidence type="ECO:0000313" key="2">
    <source>
        <dbReference type="EMBL" id="CAI9780037.1"/>
    </source>
</evidence>
<dbReference type="EMBL" id="OU503052">
    <property type="protein sequence ID" value="CAI9780037.1"/>
    <property type="molecule type" value="Genomic_DNA"/>
</dbReference>
<dbReference type="Proteomes" id="UP000834106">
    <property type="component" value="Chromosome 17"/>
</dbReference>
<gene>
    <name evidence="2" type="ORF">FPE_LOCUS27467</name>
</gene>
<feature type="region of interest" description="Disordered" evidence="1">
    <location>
        <begin position="1"/>
        <end position="30"/>
    </location>
</feature>
<sequence length="131" mass="14738">MQLDTAREEEEEPQEEEEEEEEEPAAVLPELQRVSFLELCQRHRGENSVSHVSLVEEDRDPAGFLGSDITIDAAREAMRSIWQNDEENGNDTGSLAQSETSVTDVMFSDSIKCILGLQLSSRIIPHGLRRP</sequence>
<protein>
    <submittedName>
        <fullName evidence="2">Uncharacterized protein</fullName>
    </submittedName>
</protein>
<organism evidence="2 3">
    <name type="scientific">Fraxinus pennsylvanica</name>
    <dbReference type="NCBI Taxonomy" id="56036"/>
    <lineage>
        <taxon>Eukaryota</taxon>
        <taxon>Viridiplantae</taxon>
        <taxon>Streptophyta</taxon>
        <taxon>Embryophyta</taxon>
        <taxon>Tracheophyta</taxon>
        <taxon>Spermatophyta</taxon>
        <taxon>Magnoliopsida</taxon>
        <taxon>eudicotyledons</taxon>
        <taxon>Gunneridae</taxon>
        <taxon>Pentapetalae</taxon>
        <taxon>asterids</taxon>
        <taxon>lamiids</taxon>
        <taxon>Lamiales</taxon>
        <taxon>Oleaceae</taxon>
        <taxon>Oleeae</taxon>
        <taxon>Fraxinus</taxon>
    </lineage>
</organism>
<reference evidence="2" key="1">
    <citation type="submission" date="2023-05" db="EMBL/GenBank/DDBJ databases">
        <authorList>
            <person name="Huff M."/>
        </authorList>
    </citation>
    <scope>NUCLEOTIDE SEQUENCE</scope>
</reference>
<proteinExistence type="predicted"/>
<name>A0AAD2A7Q7_9LAMI</name>
<dbReference type="AlphaFoldDB" id="A0AAD2A7Q7"/>
<evidence type="ECO:0000313" key="3">
    <source>
        <dbReference type="Proteomes" id="UP000834106"/>
    </source>
</evidence>